<keyword evidence="1" id="KW-0732">Signal</keyword>
<dbReference type="GO" id="GO:0008061">
    <property type="term" value="F:chitin binding"/>
    <property type="evidence" value="ECO:0007669"/>
    <property type="project" value="InterPro"/>
</dbReference>
<gene>
    <name evidence="3" type="ORF">D0Y65_055146</name>
</gene>
<dbReference type="SUPFAM" id="SSF54556">
    <property type="entry name" value="Chitinase insertion domain"/>
    <property type="match status" value="1"/>
</dbReference>
<dbReference type="AlphaFoldDB" id="A0A445EYX6"/>
<dbReference type="FunFam" id="3.10.50.10:FF:000015">
    <property type="entry name" value="Chitotriosidase-1"/>
    <property type="match status" value="1"/>
</dbReference>
<dbReference type="InterPro" id="IPR050314">
    <property type="entry name" value="Glycosyl_Hydrlase_18"/>
</dbReference>
<dbReference type="GO" id="GO:0006032">
    <property type="term" value="P:chitin catabolic process"/>
    <property type="evidence" value="ECO:0007669"/>
    <property type="project" value="TreeGrafter"/>
</dbReference>
<accession>A0A445EYX6</accession>
<evidence type="ECO:0000259" key="2">
    <source>
        <dbReference type="PROSITE" id="PS51910"/>
    </source>
</evidence>
<dbReference type="InterPro" id="IPR017853">
    <property type="entry name" value="GH"/>
</dbReference>
<evidence type="ECO:0000313" key="4">
    <source>
        <dbReference type="Proteomes" id="UP000289340"/>
    </source>
</evidence>
<dbReference type="Pfam" id="PF00704">
    <property type="entry name" value="Glyco_hydro_18"/>
    <property type="match status" value="1"/>
</dbReference>
<name>A0A445EYX6_GLYSO</name>
<organism evidence="3 4">
    <name type="scientific">Glycine soja</name>
    <name type="common">Wild soybean</name>
    <dbReference type="NCBI Taxonomy" id="3848"/>
    <lineage>
        <taxon>Eukaryota</taxon>
        <taxon>Viridiplantae</taxon>
        <taxon>Streptophyta</taxon>
        <taxon>Embryophyta</taxon>
        <taxon>Tracheophyta</taxon>
        <taxon>Spermatophyta</taxon>
        <taxon>Magnoliopsida</taxon>
        <taxon>eudicotyledons</taxon>
        <taxon>Gunneridae</taxon>
        <taxon>Pentapetalae</taxon>
        <taxon>rosids</taxon>
        <taxon>fabids</taxon>
        <taxon>Fabales</taxon>
        <taxon>Fabaceae</taxon>
        <taxon>Papilionoideae</taxon>
        <taxon>50 kb inversion clade</taxon>
        <taxon>NPAAA clade</taxon>
        <taxon>indigoferoid/millettioid clade</taxon>
        <taxon>Phaseoleae</taxon>
        <taxon>Glycine</taxon>
        <taxon>Glycine subgen. Soja</taxon>
    </lineage>
</organism>
<keyword evidence="4" id="KW-1185">Reference proteome</keyword>
<feature type="domain" description="GH18" evidence="2">
    <location>
        <begin position="28"/>
        <end position="365"/>
    </location>
</feature>
<dbReference type="InterPro" id="IPR011583">
    <property type="entry name" value="Chitinase_II/V-like_cat"/>
</dbReference>
<comment type="caution">
    <text evidence="3">The sequence shown here is derived from an EMBL/GenBank/DDBJ whole genome shotgun (WGS) entry which is preliminary data.</text>
</comment>
<sequence length="365" mass="40051">MANSKNNLILVSTLLMLLQLHFTPSKAAIKGGYWYSESGLAVSNINPSHFTHLFCAFAHLDPNTNKVTISSSDSSQFSTFTQTLQAKNPSVKTLLSIGGGFGPSLAANFSRMARQANTRKSFIDSSIQQARSNNFLGLDLDWEYPSSDTDKTNFASLIKEWKEAVTKESRTSGKAPLLLSAAVAGSDQITPLKYYPGKDVANNLDFVNVMAYDLFTSEGYPTVTQPPAPWNNPRGQFSAEQGVTEWNKTLGVPLNKLNLGLPFYGYKWSLSDSNKNGLFAPAKQGLGAVKYKDIKNVAAQVVFDSTYVTNYCFKGTDWFGYDDTQSISAKVVNAKQKGLVGYFAWHIEQDSNWALSQAASQAWGM</sequence>
<dbReference type="PANTHER" id="PTHR11177:SF383">
    <property type="entry name" value="GLYCOSYL HYDROLASE FAMILY PROTEIN WITH CHITINASE INSERTION DOMAIN-CONTAINING PROTEIN"/>
    <property type="match status" value="1"/>
</dbReference>
<dbReference type="GO" id="GO:0005975">
    <property type="term" value="P:carbohydrate metabolic process"/>
    <property type="evidence" value="ECO:0007669"/>
    <property type="project" value="InterPro"/>
</dbReference>
<dbReference type="Proteomes" id="UP000289340">
    <property type="component" value="Unassembled WGS sequence"/>
</dbReference>
<dbReference type="GO" id="GO:0004568">
    <property type="term" value="F:chitinase activity"/>
    <property type="evidence" value="ECO:0007669"/>
    <property type="project" value="TreeGrafter"/>
</dbReference>
<reference evidence="3 4" key="1">
    <citation type="submission" date="2018-09" db="EMBL/GenBank/DDBJ databases">
        <title>A high-quality reference genome of wild soybean provides a powerful tool to mine soybean genomes.</title>
        <authorList>
            <person name="Xie M."/>
            <person name="Chung C.Y.L."/>
            <person name="Li M.-W."/>
            <person name="Wong F.-L."/>
            <person name="Chan T.-F."/>
            <person name="Lam H.-M."/>
        </authorList>
    </citation>
    <scope>NUCLEOTIDE SEQUENCE [LARGE SCALE GENOMIC DNA]</scope>
    <source>
        <strain evidence="4">cv. W05</strain>
        <tissue evidence="3">Hypocotyl of etiolated seedlings</tissue>
    </source>
</reference>
<dbReference type="GO" id="GO:0005576">
    <property type="term" value="C:extracellular region"/>
    <property type="evidence" value="ECO:0007669"/>
    <property type="project" value="TreeGrafter"/>
</dbReference>
<dbReference type="InterPro" id="IPR001223">
    <property type="entry name" value="Glyco_hydro18_cat"/>
</dbReference>
<feature type="signal peptide" evidence="1">
    <location>
        <begin position="1"/>
        <end position="27"/>
    </location>
</feature>
<dbReference type="Gene3D" id="3.10.50.10">
    <property type="match status" value="1"/>
</dbReference>
<dbReference type="EMBL" id="QZWG01000022">
    <property type="protein sequence ID" value="RZB41689.1"/>
    <property type="molecule type" value="Genomic_DNA"/>
</dbReference>
<dbReference type="SMART" id="SM00636">
    <property type="entry name" value="Glyco_18"/>
    <property type="match status" value="1"/>
</dbReference>
<dbReference type="PROSITE" id="PS51910">
    <property type="entry name" value="GH18_2"/>
    <property type="match status" value="1"/>
</dbReference>
<proteinExistence type="predicted"/>
<protein>
    <submittedName>
        <fullName evidence="3">Class V chitinase</fullName>
    </submittedName>
</protein>
<dbReference type="Gene3D" id="3.20.20.80">
    <property type="entry name" value="Glycosidases"/>
    <property type="match status" value="1"/>
</dbReference>
<evidence type="ECO:0000313" key="3">
    <source>
        <dbReference type="EMBL" id="RZB41689.1"/>
    </source>
</evidence>
<dbReference type="PANTHER" id="PTHR11177">
    <property type="entry name" value="CHITINASE"/>
    <property type="match status" value="1"/>
</dbReference>
<feature type="chain" id="PRO_5019337533" evidence="1">
    <location>
        <begin position="28"/>
        <end position="365"/>
    </location>
</feature>
<dbReference type="SUPFAM" id="SSF51445">
    <property type="entry name" value="(Trans)glycosidases"/>
    <property type="match status" value="1"/>
</dbReference>
<dbReference type="Gramene" id="XM_028367209.1">
    <property type="protein sequence ID" value="XP_028223010.1"/>
    <property type="gene ID" value="LOC114404097"/>
</dbReference>
<evidence type="ECO:0000256" key="1">
    <source>
        <dbReference type="SAM" id="SignalP"/>
    </source>
</evidence>
<dbReference type="InterPro" id="IPR029070">
    <property type="entry name" value="Chitinase_insertion_sf"/>
</dbReference>